<protein>
    <recommendedName>
        <fullName evidence="3">Nucleotidyltransferase</fullName>
    </recommendedName>
</protein>
<accession>A0A8J7YL22</accession>
<name>A0A8J7YL22_9ARCH</name>
<reference evidence="1" key="1">
    <citation type="submission" date="2021-04" db="EMBL/GenBank/DDBJ databases">
        <title>Genomic insights into ecological role and evolution of a novel Thermoplasmata order Candidatus Sysuiplasmatales.</title>
        <authorList>
            <person name="Yuan Y."/>
        </authorList>
    </citation>
    <scope>NUCLEOTIDE SEQUENCE</scope>
    <source>
        <strain evidence="1">YP2-bin.285</strain>
    </source>
</reference>
<dbReference type="InterPro" id="IPR043519">
    <property type="entry name" value="NT_sf"/>
</dbReference>
<dbReference type="SUPFAM" id="SSF81301">
    <property type="entry name" value="Nucleotidyltransferase"/>
    <property type="match status" value="1"/>
</dbReference>
<evidence type="ECO:0008006" key="3">
    <source>
        <dbReference type="Google" id="ProtNLM"/>
    </source>
</evidence>
<gene>
    <name evidence="1" type="ORF">J9259_09010</name>
</gene>
<sequence>MAEDRAPIRPKNPTTLLLWLENDISRYLDHEVQTYAHGGTALTLLGIKDSTKDVDFTFTRKDDFYELIAILNRMGYNSTYDFKTGDRSHLIRLKKEGSDVDIIDLHWPYWNNWRITKLIERDSIQKQCGKILLKLLDHNAIFLFKTYLVRVTDIDDLRTVIEKRELDEDRLIAIFNEQDEMYRKDFNNDRLESDPARNVIDLRARVCVSLHLIGNKYRNKLKRFAKFADKLFNELDLGLNYSEIAEFLQKEFSEKTSVAELLDDEHIETLRRQLSL</sequence>
<dbReference type="Gene3D" id="3.30.460.40">
    <property type="match status" value="1"/>
</dbReference>
<comment type="caution">
    <text evidence="1">The sequence shown here is derived from an EMBL/GenBank/DDBJ whole genome shotgun (WGS) entry which is preliminary data.</text>
</comment>
<dbReference type="AlphaFoldDB" id="A0A8J7YL22"/>
<dbReference type="EMBL" id="JAGVSJ010000043">
    <property type="protein sequence ID" value="MBX8632632.1"/>
    <property type="molecule type" value="Genomic_DNA"/>
</dbReference>
<dbReference type="Proteomes" id="UP000716004">
    <property type="component" value="Unassembled WGS sequence"/>
</dbReference>
<organism evidence="1 2">
    <name type="scientific">Candidatus Sysuiplasma superficiale</name>
    <dbReference type="NCBI Taxonomy" id="2823368"/>
    <lineage>
        <taxon>Archaea</taxon>
        <taxon>Methanobacteriati</taxon>
        <taxon>Thermoplasmatota</taxon>
        <taxon>Thermoplasmata</taxon>
        <taxon>Candidatus Sysuiplasmatales</taxon>
        <taxon>Candidatus Sysuiplasmataceae</taxon>
        <taxon>Candidatus Sysuiplasma</taxon>
    </lineage>
</organism>
<evidence type="ECO:0000313" key="2">
    <source>
        <dbReference type="Proteomes" id="UP000716004"/>
    </source>
</evidence>
<evidence type="ECO:0000313" key="1">
    <source>
        <dbReference type="EMBL" id="MBX8632632.1"/>
    </source>
</evidence>
<proteinExistence type="predicted"/>